<accession>A0A8S1QI78</accession>
<protein>
    <submittedName>
        <fullName evidence="1">Uncharacterized protein</fullName>
    </submittedName>
</protein>
<sequence length="76" mass="9399">MNKLDQFWKGERLNSGGNYNQNGLKIGIQIKLQENYWEYKLYLQFNKLSRYLSYWNLQKWKKIWKVEDSLHGQNIR</sequence>
<evidence type="ECO:0000313" key="2">
    <source>
        <dbReference type="Proteomes" id="UP000692954"/>
    </source>
</evidence>
<dbReference type="Proteomes" id="UP000692954">
    <property type="component" value="Unassembled WGS sequence"/>
</dbReference>
<name>A0A8S1QI78_9CILI</name>
<proteinExistence type="predicted"/>
<keyword evidence="2" id="KW-1185">Reference proteome</keyword>
<reference evidence="1" key="1">
    <citation type="submission" date="2021-01" db="EMBL/GenBank/DDBJ databases">
        <authorList>
            <consortium name="Genoscope - CEA"/>
            <person name="William W."/>
        </authorList>
    </citation>
    <scope>NUCLEOTIDE SEQUENCE</scope>
</reference>
<dbReference type="EMBL" id="CAJJDN010000105">
    <property type="protein sequence ID" value="CAD8114397.1"/>
    <property type="molecule type" value="Genomic_DNA"/>
</dbReference>
<evidence type="ECO:0000313" key="1">
    <source>
        <dbReference type="EMBL" id="CAD8114397.1"/>
    </source>
</evidence>
<dbReference type="AlphaFoldDB" id="A0A8S1QI78"/>
<organism evidence="1 2">
    <name type="scientific">Paramecium sonneborni</name>
    <dbReference type="NCBI Taxonomy" id="65129"/>
    <lineage>
        <taxon>Eukaryota</taxon>
        <taxon>Sar</taxon>
        <taxon>Alveolata</taxon>
        <taxon>Ciliophora</taxon>
        <taxon>Intramacronucleata</taxon>
        <taxon>Oligohymenophorea</taxon>
        <taxon>Peniculida</taxon>
        <taxon>Parameciidae</taxon>
        <taxon>Paramecium</taxon>
    </lineage>
</organism>
<gene>
    <name evidence="1" type="ORF">PSON_ATCC_30995.1.T1050182</name>
</gene>
<comment type="caution">
    <text evidence="1">The sequence shown here is derived from an EMBL/GenBank/DDBJ whole genome shotgun (WGS) entry which is preliminary data.</text>
</comment>